<accession>A0A550CU69</accession>
<dbReference type="AlphaFoldDB" id="A0A550CU69"/>
<protein>
    <submittedName>
        <fullName evidence="1">Uncharacterized protein</fullName>
    </submittedName>
</protein>
<keyword evidence="2" id="KW-1185">Reference proteome</keyword>
<dbReference type="EMBL" id="VDMD01000002">
    <property type="protein sequence ID" value="TRM68331.1"/>
    <property type="molecule type" value="Genomic_DNA"/>
</dbReference>
<evidence type="ECO:0000313" key="1">
    <source>
        <dbReference type="EMBL" id="TRM68331.1"/>
    </source>
</evidence>
<sequence>MPMSCFNACKSTLFTRSLSAMCTYSPSAARASSRRLADALPFVVQKRGKRTRGFPGLLQNALKREERHLERLTAYLEQVKLKRDQEAAFAREDMARHGIDMDDVDPDPSGTALPDANLYFWQRAFTAEEREQMSLYKINGVEDLVSVQTEARMMLETPGDSGKTMKVADLDPAHRYAHEMYKILQKRTGLSEKDMW</sequence>
<dbReference type="OrthoDB" id="2910092at2759"/>
<name>A0A550CU69_9AGAR</name>
<dbReference type="Proteomes" id="UP000320762">
    <property type="component" value="Unassembled WGS sequence"/>
</dbReference>
<organism evidence="1 2">
    <name type="scientific">Schizophyllum amplum</name>
    <dbReference type="NCBI Taxonomy" id="97359"/>
    <lineage>
        <taxon>Eukaryota</taxon>
        <taxon>Fungi</taxon>
        <taxon>Dikarya</taxon>
        <taxon>Basidiomycota</taxon>
        <taxon>Agaricomycotina</taxon>
        <taxon>Agaricomycetes</taxon>
        <taxon>Agaricomycetidae</taxon>
        <taxon>Agaricales</taxon>
        <taxon>Schizophyllaceae</taxon>
        <taxon>Schizophyllum</taxon>
    </lineage>
</organism>
<evidence type="ECO:0000313" key="2">
    <source>
        <dbReference type="Proteomes" id="UP000320762"/>
    </source>
</evidence>
<gene>
    <name evidence="1" type="ORF">BD626DRAFT_481413</name>
</gene>
<proteinExistence type="predicted"/>
<comment type="caution">
    <text evidence="1">The sequence shown here is derived from an EMBL/GenBank/DDBJ whole genome shotgun (WGS) entry which is preliminary data.</text>
</comment>
<reference evidence="1 2" key="1">
    <citation type="journal article" date="2019" name="New Phytol.">
        <title>Comparative genomics reveals unique wood-decay strategies and fruiting body development in the Schizophyllaceae.</title>
        <authorList>
            <person name="Almasi E."/>
            <person name="Sahu N."/>
            <person name="Krizsan K."/>
            <person name="Balint B."/>
            <person name="Kovacs G.M."/>
            <person name="Kiss B."/>
            <person name="Cseklye J."/>
            <person name="Drula E."/>
            <person name="Henrissat B."/>
            <person name="Nagy I."/>
            <person name="Chovatia M."/>
            <person name="Adam C."/>
            <person name="LaButti K."/>
            <person name="Lipzen A."/>
            <person name="Riley R."/>
            <person name="Grigoriev I.V."/>
            <person name="Nagy L.G."/>
        </authorList>
    </citation>
    <scope>NUCLEOTIDE SEQUENCE [LARGE SCALE GENOMIC DNA]</scope>
    <source>
        <strain evidence="1 2">NL-1724</strain>
    </source>
</reference>